<accession>A6VSV0</accession>
<dbReference type="eggNOG" id="ENOG5033NKW">
    <property type="taxonomic scope" value="Bacteria"/>
</dbReference>
<proteinExistence type="predicted"/>
<dbReference type="EMBL" id="CP000749">
    <property type="protein sequence ID" value="ABR69529.1"/>
    <property type="molecule type" value="Genomic_DNA"/>
</dbReference>
<protein>
    <recommendedName>
        <fullName evidence="2">AbiTii domain-containing protein</fullName>
    </recommendedName>
</protein>
<gene>
    <name evidence="1" type="ordered locus">Mmwyl1_0595</name>
</gene>
<organism evidence="1">
    <name type="scientific">Marinomonas sp. (strain MWYL1)</name>
    <dbReference type="NCBI Taxonomy" id="400668"/>
    <lineage>
        <taxon>Bacteria</taxon>
        <taxon>Pseudomonadati</taxon>
        <taxon>Pseudomonadota</taxon>
        <taxon>Gammaproteobacteria</taxon>
        <taxon>Oceanospirillales</taxon>
        <taxon>Oceanospirillaceae</taxon>
        <taxon>Marinomonas</taxon>
    </lineage>
</organism>
<dbReference type="HOGENOM" id="CLU_1545808_0_0_6"/>
<reference evidence="1" key="1">
    <citation type="submission" date="2007-06" db="EMBL/GenBank/DDBJ databases">
        <title>Complete sequence of Marinomonas sp. MWYL1.</title>
        <authorList>
            <consortium name="US DOE Joint Genome Institute"/>
            <person name="Copeland A."/>
            <person name="Lucas S."/>
            <person name="Lapidus A."/>
            <person name="Barry K."/>
            <person name="Glavina del Rio T."/>
            <person name="Dalin E."/>
            <person name="Tice H."/>
            <person name="Pitluck S."/>
            <person name="Kiss H."/>
            <person name="Brettin T."/>
            <person name="Bruce D."/>
            <person name="Detter J.C."/>
            <person name="Han C."/>
            <person name="Schmutz J."/>
            <person name="Larimer F."/>
            <person name="Land M."/>
            <person name="Hauser L."/>
            <person name="Kyrpides N."/>
            <person name="Kim E."/>
            <person name="Johnston A.W.B."/>
            <person name="Todd J.D."/>
            <person name="Rogers R."/>
            <person name="Wexler M."/>
            <person name="Bond P.L."/>
            <person name="Li Y."/>
            <person name="Richardson P."/>
        </authorList>
    </citation>
    <scope>NUCLEOTIDE SEQUENCE [LARGE SCALE GENOMIC DNA]</scope>
    <source>
        <strain evidence="1">MWYL1</strain>
    </source>
</reference>
<dbReference type="KEGG" id="mmw:Mmwyl1_0595"/>
<evidence type="ECO:0000313" key="1">
    <source>
        <dbReference type="EMBL" id="ABR69529.1"/>
    </source>
</evidence>
<evidence type="ECO:0008006" key="2">
    <source>
        <dbReference type="Google" id="ProtNLM"/>
    </source>
</evidence>
<sequence>MKIDQEYLLTLLSPLDDGDILTLSEYLSEVEKLGVVVCESNKRPTEMFDLHLDYIISKKLISNIEGKSDRKSLGFFPGLSGQLSIIGSVKIMKTEKEEIASNSTFNFNAPVTTQQAQFGNGNTQNVTINMQELVEKVAASNDQEAKGVLKKLLDNSTVSSVIGAGVSGLIGLL</sequence>
<name>A6VSV0_MARMS</name>
<dbReference type="STRING" id="400668.Mmwyl1_0595"/>
<dbReference type="OrthoDB" id="5956411at2"/>
<dbReference type="AlphaFoldDB" id="A6VSV0"/>